<reference evidence="1 2" key="3">
    <citation type="journal article" date="2013" name="Rice">
        <title>Improvement of the Oryza sativa Nipponbare reference genome using next generation sequence and optical map data.</title>
        <authorList>
            <person name="Kawahara Y."/>
            <person name="de la Bastide M."/>
            <person name="Hamilton J.P."/>
            <person name="Kanamori H."/>
            <person name="McCombie W.R."/>
            <person name="Ouyang S."/>
            <person name="Schwartz D.C."/>
            <person name="Tanaka T."/>
            <person name="Wu J."/>
            <person name="Zhou S."/>
            <person name="Childs K.L."/>
            <person name="Davidson R.M."/>
            <person name="Lin H."/>
            <person name="Quesada-Ocampo L."/>
            <person name="Vaillancourt B."/>
            <person name="Sakai H."/>
            <person name="Lee S.S."/>
            <person name="Kim J."/>
            <person name="Numa H."/>
            <person name="Itoh T."/>
            <person name="Buell C.R."/>
            <person name="Matsumoto T."/>
        </authorList>
    </citation>
    <scope>NUCLEOTIDE SEQUENCE [LARGE SCALE GENOMIC DNA]</scope>
    <source>
        <strain evidence="2">cv. Nipponbare</strain>
    </source>
</reference>
<reference evidence="2" key="1">
    <citation type="journal article" date="2005" name="Nature">
        <title>The map-based sequence of the rice genome.</title>
        <authorList>
            <consortium name="International rice genome sequencing project (IRGSP)"/>
            <person name="Matsumoto T."/>
            <person name="Wu J."/>
            <person name="Kanamori H."/>
            <person name="Katayose Y."/>
            <person name="Fujisawa M."/>
            <person name="Namiki N."/>
            <person name="Mizuno H."/>
            <person name="Yamamoto K."/>
            <person name="Antonio B.A."/>
            <person name="Baba T."/>
            <person name="Sakata K."/>
            <person name="Nagamura Y."/>
            <person name="Aoki H."/>
            <person name="Arikawa K."/>
            <person name="Arita K."/>
            <person name="Bito T."/>
            <person name="Chiden Y."/>
            <person name="Fujitsuka N."/>
            <person name="Fukunaka R."/>
            <person name="Hamada M."/>
            <person name="Harada C."/>
            <person name="Hayashi A."/>
            <person name="Hijishita S."/>
            <person name="Honda M."/>
            <person name="Hosokawa S."/>
            <person name="Ichikawa Y."/>
            <person name="Idonuma A."/>
            <person name="Iijima M."/>
            <person name="Ikeda M."/>
            <person name="Ikeno M."/>
            <person name="Ito K."/>
            <person name="Ito S."/>
            <person name="Ito T."/>
            <person name="Ito Y."/>
            <person name="Ito Y."/>
            <person name="Iwabuchi A."/>
            <person name="Kamiya K."/>
            <person name="Karasawa W."/>
            <person name="Kurita K."/>
            <person name="Katagiri S."/>
            <person name="Kikuta A."/>
            <person name="Kobayashi H."/>
            <person name="Kobayashi N."/>
            <person name="Machita K."/>
            <person name="Maehara T."/>
            <person name="Masukawa M."/>
            <person name="Mizubayashi T."/>
            <person name="Mukai Y."/>
            <person name="Nagasaki H."/>
            <person name="Nagata Y."/>
            <person name="Naito S."/>
            <person name="Nakashima M."/>
            <person name="Nakama Y."/>
            <person name="Nakamichi Y."/>
            <person name="Nakamura M."/>
            <person name="Meguro A."/>
            <person name="Negishi M."/>
            <person name="Ohta I."/>
            <person name="Ohta T."/>
            <person name="Okamoto M."/>
            <person name="Ono N."/>
            <person name="Saji S."/>
            <person name="Sakaguchi M."/>
            <person name="Sakai K."/>
            <person name="Shibata M."/>
            <person name="Shimokawa T."/>
            <person name="Song J."/>
            <person name="Takazaki Y."/>
            <person name="Terasawa K."/>
            <person name="Tsugane M."/>
            <person name="Tsuji K."/>
            <person name="Ueda S."/>
            <person name="Waki K."/>
            <person name="Yamagata H."/>
            <person name="Yamamoto M."/>
            <person name="Yamamoto S."/>
            <person name="Yamane H."/>
            <person name="Yoshiki S."/>
            <person name="Yoshihara R."/>
            <person name="Yukawa K."/>
            <person name="Zhong H."/>
            <person name="Yano M."/>
            <person name="Yuan Q."/>
            <person name="Ouyang S."/>
            <person name="Liu J."/>
            <person name="Jones K.M."/>
            <person name="Gansberger K."/>
            <person name="Moffat K."/>
            <person name="Hill J."/>
            <person name="Bera J."/>
            <person name="Fadrosh D."/>
            <person name="Jin S."/>
            <person name="Johri S."/>
            <person name="Kim M."/>
            <person name="Overton L."/>
            <person name="Reardon M."/>
            <person name="Tsitrin T."/>
            <person name="Vuong H."/>
            <person name="Weaver B."/>
            <person name="Ciecko A."/>
            <person name="Tallon L."/>
            <person name="Jackson J."/>
            <person name="Pai G."/>
            <person name="Aken S.V."/>
            <person name="Utterback T."/>
            <person name="Reidmuller S."/>
            <person name="Feldblyum T."/>
            <person name="Hsiao J."/>
            <person name="Zismann V."/>
            <person name="Iobst S."/>
            <person name="de Vazeille A.R."/>
            <person name="Buell C.R."/>
            <person name="Ying K."/>
            <person name="Li Y."/>
            <person name="Lu T."/>
            <person name="Huang Y."/>
            <person name="Zhao Q."/>
            <person name="Feng Q."/>
            <person name="Zhang L."/>
            <person name="Zhu J."/>
            <person name="Weng Q."/>
            <person name="Mu J."/>
            <person name="Lu Y."/>
            <person name="Fan D."/>
            <person name="Liu Y."/>
            <person name="Guan J."/>
            <person name="Zhang Y."/>
            <person name="Yu S."/>
            <person name="Liu X."/>
            <person name="Zhang Y."/>
            <person name="Hong G."/>
            <person name="Han B."/>
            <person name="Choisne N."/>
            <person name="Demange N."/>
            <person name="Orjeda G."/>
            <person name="Samain S."/>
            <person name="Cattolico L."/>
            <person name="Pelletier E."/>
            <person name="Couloux A."/>
            <person name="Segurens B."/>
            <person name="Wincker P."/>
            <person name="D'Hont A."/>
            <person name="Scarpelli C."/>
            <person name="Weissenbach J."/>
            <person name="Salanoubat M."/>
            <person name="Quetier F."/>
            <person name="Yu Y."/>
            <person name="Kim H.R."/>
            <person name="Rambo T."/>
            <person name="Currie J."/>
            <person name="Collura K."/>
            <person name="Luo M."/>
            <person name="Yang T."/>
            <person name="Ammiraju J.S.S."/>
            <person name="Engler F."/>
            <person name="Soderlund C."/>
            <person name="Wing R.A."/>
            <person name="Palmer L.E."/>
            <person name="de la Bastide M."/>
            <person name="Spiegel L."/>
            <person name="Nascimento L."/>
            <person name="Zutavern T."/>
            <person name="O'Shaughnessy A."/>
            <person name="Dike S."/>
            <person name="Dedhia N."/>
            <person name="Preston R."/>
            <person name="Balija V."/>
            <person name="McCombie W.R."/>
            <person name="Chow T."/>
            <person name="Chen H."/>
            <person name="Chung M."/>
            <person name="Chen C."/>
            <person name="Shaw J."/>
            <person name="Wu H."/>
            <person name="Hsiao K."/>
            <person name="Chao Y."/>
            <person name="Chu M."/>
            <person name="Cheng C."/>
            <person name="Hour A."/>
            <person name="Lee P."/>
            <person name="Lin S."/>
            <person name="Lin Y."/>
            <person name="Liou J."/>
            <person name="Liu S."/>
            <person name="Hsing Y."/>
            <person name="Raghuvanshi S."/>
            <person name="Mohanty A."/>
            <person name="Bharti A.K."/>
            <person name="Gaur A."/>
            <person name="Gupta V."/>
            <person name="Kumar D."/>
            <person name="Ravi V."/>
            <person name="Vij S."/>
            <person name="Kapur A."/>
            <person name="Khurana P."/>
            <person name="Khurana P."/>
            <person name="Khurana J.P."/>
            <person name="Tyagi A.K."/>
            <person name="Gaikwad K."/>
            <person name="Singh A."/>
            <person name="Dalal V."/>
            <person name="Srivastava S."/>
            <person name="Dixit A."/>
            <person name="Pal A.K."/>
            <person name="Ghazi I.A."/>
            <person name="Yadav M."/>
            <person name="Pandit A."/>
            <person name="Bhargava A."/>
            <person name="Sureshbabu K."/>
            <person name="Batra K."/>
            <person name="Sharma T.R."/>
            <person name="Mohapatra T."/>
            <person name="Singh N.K."/>
            <person name="Messing J."/>
            <person name="Nelson A.B."/>
            <person name="Fuks G."/>
            <person name="Kavchok S."/>
            <person name="Keizer G."/>
            <person name="Linton E."/>
            <person name="Llaca V."/>
            <person name="Song R."/>
            <person name="Tanyolac B."/>
            <person name="Young S."/>
            <person name="Ho-Il K."/>
            <person name="Hahn J.H."/>
            <person name="Sangsakoo G."/>
            <person name="Vanavichit A."/>
            <person name="de Mattos Luiz.A.T."/>
            <person name="Zimmer P.D."/>
            <person name="Malone G."/>
            <person name="Dellagostin O."/>
            <person name="de Oliveira A.C."/>
            <person name="Bevan M."/>
            <person name="Bancroft I."/>
            <person name="Minx P."/>
            <person name="Cordum H."/>
            <person name="Wilson R."/>
            <person name="Cheng Z."/>
            <person name="Jin W."/>
            <person name="Jiang J."/>
            <person name="Leong S.A."/>
            <person name="Iwama H."/>
            <person name="Gojobori T."/>
            <person name="Itoh T."/>
            <person name="Niimura Y."/>
            <person name="Fujii Y."/>
            <person name="Habara T."/>
            <person name="Sakai H."/>
            <person name="Sato Y."/>
            <person name="Wilson G."/>
            <person name="Kumar K."/>
            <person name="McCouch S."/>
            <person name="Juretic N."/>
            <person name="Hoen D."/>
            <person name="Wright S."/>
            <person name="Bruskiewich R."/>
            <person name="Bureau T."/>
            <person name="Miyao A."/>
            <person name="Hirochika H."/>
            <person name="Nishikawa T."/>
            <person name="Kadowaki K."/>
            <person name="Sugiura M."/>
            <person name="Burr B."/>
            <person name="Sasaki T."/>
        </authorList>
    </citation>
    <scope>NUCLEOTIDE SEQUENCE [LARGE SCALE GENOMIC DNA]</scope>
    <source>
        <strain evidence="2">cv. Nipponbare</strain>
    </source>
</reference>
<organism evidence="1 2">
    <name type="scientific">Oryza sativa subsp. japonica</name>
    <name type="common">Rice</name>
    <dbReference type="NCBI Taxonomy" id="39947"/>
    <lineage>
        <taxon>Eukaryota</taxon>
        <taxon>Viridiplantae</taxon>
        <taxon>Streptophyta</taxon>
        <taxon>Embryophyta</taxon>
        <taxon>Tracheophyta</taxon>
        <taxon>Spermatophyta</taxon>
        <taxon>Magnoliopsida</taxon>
        <taxon>Liliopsida</taxon>
        <taxon>Poales</taxon>
        <taxon>Poaceae</taxon>
        <taxon>BOP clade</taxon>
        <taxon>Oryzoideae</taxon>
        <taxon>Oryzeae</taxon>
        <taxon>Oryzinae</taxon>
        <taxon>Oryza</taxon>
        <taxon>Oryza sativa</taxon>
    </lineage>
</organism>
<dbReference type="Proteomes" id="UP000059680">
    <property type="component" value="Chromosome 2"/>
</dbReference>
<dbReference type="AlphaFoldDB" id="A0A0P0VH18"/>
<feature type="non-terminal residue" evidence="1">
    <location>
        <position position="78"/>
    </location>
</feature>
<dbReference type="InParanoid" id="A0A0P0VH18"/>
<name>A0A0P0VH18_ORYSJ</name>
<dbReference type="Gramene" id="Os02t0241650-00">
    <property type="protein sequence ID" value="Os02t0241650-00"/>
    <property type="gene ID" value="Os02g0241650"/>
</dbReference>
<evidence type="ECO:0000313" key="2">
    <source>
        <dbReference type="Proteomes" id="UP000059680"/>
    </source>
</evidence>
<sequence>TRGRLSQHKVYSQSSKRVRISWQPGRLSGSAQQSIKQNATGFRKGSHQDYTFQISSLIPDSQFCIFYQSAYSECKAPT</sequence>
<gene>
    <name evidence="1" type="ordered locus">Os02g0241650</name>
    <name evidence="1" type="ORF">OSNPB_020241650</name>
</gene>
<evidence type="ECO:0000313" key="1">
    <source>
        <dbReference type="EMBL" id="BAS77844.1"/>
    </source>
</evidence>
<accession>A0A0P0VH18</accession>
<proteinExistence type="predicted"/>
<keyword evidence="2" id="KW-1185">Reference proteome</keyword>
<dbReference type="PaxDb" id="39947-A0A0P0VH18"/>
<dbReference type="EMBL" id="AP014958">
    <property type="protein sequence ID" value="BAS77844.1"/>
    <property type="molecule type" value="Genomic_DNA"/>
</dbReference>
<reference evidence="1 2" key="2">
    <citation type="journal article" date="2013" name="Plant Cell Physiol.">
        <title>Rice Annotation Project Database (RAP-DB): an integrative and interactive database for rice genomics.</title>
        <authorList>
            <person name="Sakai H."/>
            <person name="Lee S.S."/>
            <person name="Tanaka T."/>
            <person name="Numa H."/>
            <person name="Kim J."/>
            <person name="Kawahara Y."/>
            <person name="Wakimoto H."/>
            <person name="Yang C.C."/>
            <person name="Iwamoto M."/>
            <person name="Abe T."/>
            <person name="Yamada Y."/>
            <person name="Muto A."/>
            <person name="Inokuchi H."/>
            <person name="Ikemura T."/>
            <person name="Matsumoto T."/>
            <person name="Sasaki T."/>
            <person name="Itoh T."/>
        </authorList>
    </citation>
    <scope>NUCLEOTIDE SEQUENCE [LARGE SCALE GENOMIC DNA]</scope>
    <source>
        <strain evidence="2">cv. Nipponbare</strain>
    </source>
</reference>
<protein>
    <submittedName>
        <fullName evidence="1">Os02g0241650 protein</fullName>
    </submittedName>
</protein>